<dbReference type="EC" id="2.4.2.1" evidence="3"/>
<dbReference type="SUPFAM" id="SSF51182">
    <property type="entry name" value="RmlC-like cupins"/>
    <property type="match status" value="1"/>
</dbReference>
<evidence type="ECO:0000313" key="5">
    <source>
        <dbReference type="Proteomes" id="UP000671960"/>
    </source>
</evidence>
<dbReference type="PANTHER" id="PTHR36540">
    <property type="entry name" value="PYRIMIDINE/PURINE NUCLEOSIDE PHOSPHORYLASE"/>
    <property type="match status" value="1"/>
</dbReference>
<dbReference type="PANTHER" id="PTHR36540:SF1">
    <property type="entry name" value="PYRIMIDINE_PURINE NUCLEOSIDE PHOSPHORYLASE"/>
    <property type="match status" value="1"/>
</dbReference>
<dbReference type="Gene3D" id="2.60.120.10">
    <property type="entry name" value="Jelly Rolls"/>
    <property type="match status" value="1"/>
</dbReference>
<comment type="catalytic activity">
    <reaction evidence="3">
        <text>uridine + phosphate = alpha-D-ribose 1-phosphate + uracil</text>
        <dbReference type="Rhea" id="RHEA:24388"/>
        <dbReference type="ChEBI" id="CHEBI:16704"/>
        <dbReference type="ChEBI" id="CHEBI:17568"/>
        <dbReference type="ChEBI" id="CHEBI:43474"/>
        <dbReference type="ChEBI" id="CHEBI:57720"/>
        <dbReference type="EC" id="2.4.2.2"/>
    </reaction>
</comment>
<keyword evidence="2 3" id="KW-0808">Transferase</keyword>
<comment type="catalytic activity">
    <reaction evidence="3">
        <text>guanosine + phosphate = alpha-D-ribose 1-phosphate + guanine</text>
        <dbReference type="Rhea" id="RHEA:13233"/>
        <dbReference type="ChEBI" id="CHEBI:16235"/>
        <dbReference type="ChEBI" id="CHEBI:16750"/>
        <dbReference type="ChEBI" id="CHEBI:43474"/>
        <dbReference type="ChEBI" id="CHEBI:57720"/>
        <dbReference type="EC" id="2.4.2.1"/>
    </reaction>
</comment>
<dbReference type="NCBIfam" id="NF007875">
    <property type="entry name" value="PRK10579.1"/>
    <property type="match status" value="1"/>
</dbReference>
<organism evidence="4 5">
    <name type="scientific">Brenneria izadpanahii</name>
    <dbReference type="NCBI Taxonomy" id="2722756"/>
    <lineage>
        <taxon>Bacteria</taxon>
        <taxon>Pseudomonadati</taxon>
        <taxon>Pseudomonadota</taxon>
        <taxon>Gammaproteobacteria</taxon>
        <taxon>Enterobacterales</taxon>
        <taxon>Pectobacteriaceae</taxon>
        <taxon>Brenneria</taxon>
    </lineage>
</organism>
<proteinExistence type="inferred from homology"/>
<comment type="catalytic activity">
    <reaction evidence="3">
        <text>a purine D-ribonucleoside + phosphate = a purine nucleobase + alpha-D-ribose 1-phosphate</text>
        <dbReference type="Rhea" id="RHEA:19805"/>
        <dbReference type="ChEBI" id="CHEBI:26386"/>
        <dbReference type="ChEBI" id="CHEBI:43474"/>
        <dbReference type="ChEBI" id="CHEBI:57720"/>
        <dbReference type="ChEBI" id="CHEBI:142355"/>
        <dbReference type="EC" id="2.4.2.1"/>
    </reaction>
</comment>
<comment type="catalytic activity">
    <reaction evidence="3">
        <text>thymidine + phosphate = 2-deoxy-alpha-D-ribose 1-phosphate + thymine</text>
        <dbReference type="Rhea" id="RHEA:16037"/>
        <dbReference type="ChEBI" id="CHEBI:17748"/>
        <dbReference type="ChEBI" id="CHEBI:17821"/>
        <dbReference type="ChEBI" id="CHEBI:43474"/>
        <dbReference type="ChEBI" id="CHEBI:57259"/>
        <dbReference type="EC" id="2.4.2.2"/>
    </reaction>
</comment>
<dbReference type="InterPro" id="IPR014710">
    <property type="entry name" value="RmlC-like_jellyroll"/>
</dbReference>
<dbReference type="InterPro" id="IPR009664">
    <property type="entry name" value="Ppnp"/>
</dbReference>
<dbReference type="Pfam" id="PF06865">
    <property type="entry name" value="Ppnp"/>
    <property type="match status" value="1"/>
</dbReference>
<comment type="catalytic activity">
    <reaction evidence="3">
        <text>adenosine + phosphate = alpha-D-ribose 1-phosphate + adenine</text>
        <dbReference type="Rhea" id="RHEA:27642"/>
        <dbReference type="ChEBI" id="CHEBI:16335"/>
        <dbReference type="ChEBI" id="CHEBI:16708"/>
        <dbReference type="ChEBI" id="CHEBI:43474"/>
        <dbReference type="ChEBI" id="CHEBI:57720"/>
        <dbReference type="EC" id="2.4.2.1"/>
    </reaction>
</comment>
<evidence type="ECO:0000313" key="4">
    <source>
        <dbReference type="EMBL" id="QTF09539.1"/>
    </source>
</evidence>
<evidence type="ECO:0000256" key="2">
    <source>
        <dbReference type="ARBA" id="ARBA00022679"/>
    </source>
</evidence>
<comment type="similarity">
    <text evidence="3">Belongs to the nucleoside phosphorylase PpnP family.</text>
</comment>
<accession>A0ABX7UUR7</accession>
<dbReference type="HAMAP" id="MF_01537">
    <property type="entry name" value="Nucleos_phosphorylase_PpnP"/>
    <property type="match status" value="1"/>
</dbReference>
<evidence type="ECO:0000256" key="3">
    <source>
        <dbReference type="HAMAP-Rule" id="MF_01537"/>
    </source>
</evidence>
<comment type="catalytic activity">
    <reaction evidence="3">
        <text>cytidine + phosphate = cytosine + alpha-D-ribose 1-phosphate</text>
        <dbReference type="Rhea" id="RHEA:52540"/>
        <dbReference type="ChEBI" id="CHEBI:16040"/>
        <dbReference type="ChEBI" id="CHEBI:17562"/>
        <dbReference type="ChEBI" id="CHEBI:43474"/>
        <dbReference type="ChEBI" id="CHEBI:57720"/>
        <dbReference type="EC" id="2.4.2.2"/>
    </reaction>
</comment>
<dbReference type="EMBL" id="CP050854">
    <property type="protein sequence ID" value="QTF09539.1"/>
    <property type="molecule type" value="Genomic_DNA"/>
</dbReference>
<comment type="catalytic activity">
    <reaction evidence="3">
        <text>inosine + phosphate = alpha-D-ribose 1-phosphate + hypoxanthine</text>
        <dbReference type="Rhea" id="RHEA:27646"/>
        <dbReference type="ChEBI" id="CHEBI:17368"/>
        <dbReference type="ChEBI" id="CHEBI:17596"/>
        <dbReference type="ChEBI" id="CHEBI:43474"/>
        <dbReference type="ChEBI" id="CHEBI:57720"/>
        <dbReference type="EC" id="2.4.2.1"/>
    </reaction>
</comment>
<sequence length="94" mass="10157">MLNVNEYFAGKVKSIGFESDSIGRASVGVMEAGEYTFGTGQPEEMTVVSGALKVLLPGETDWQVFMPGDSFSVPGQSEFNLEVAETSSYLCKYL</sequence>
<evidence type="ECO:0000256" key="1">
    <source>
        <dbReference type="ARBA" id="ARBA00022676"/>
    </source>
</evidence>
<dbReference type="RefSeq" id="WP_208228037.1">
    <property type="nucleotide sequence ID" value="NZ_CP050854.1"/>
</dbReference>
<dbReference type="CDD" id="cd20296">
    <property type="entry name" value="cupin_PpnP-like"/>
    <property type="match status" value="1"/>
</dbReference>
<dbReference type="EC" id="2.4.2.2" evidence="3"/>
<keyword evidence="1 3" id="KW-0328">Glycosyltransferase</keyword>
<keyword evidence="5" id="KW-1185">Reference proteome</keyword>
<dbReference type="Proteomes" id="UP000671960">
    <property type="component" value="Chromosome"/>
</dbReference>
<reference evidence="4 5" key="1">
    <citation type="submission" date="2020-03" db="EMBL/GenBank/DDBJ databases">
        <authorList>
            <person name="Bakhshi Ganjeh M."/>
        </authorList>
    </citation>
    <scope>NUCLEOTIDE SEQUENCE [LARGE SCALE GENOMIC DNA]</scope>
    <source>
        <strain evidence="5">Iran 50</strain>
    </source>
</reference>
<comment type="catalytic activity">
    <reaction evidence="3">
        <text>xanthosine + phosphate = alpha-D-ribose 1-phosphate + xanthine</text>
        <dbReference type="Rhea" id="RHEA:27638"/>
        <dbReference type="ChEBI" id="CHEBI:17712"/>
        <dbReference type="ChEBI" id="CHEBI:18107"/>
        <dbReference type="ChEBI" id="CHEBI:43474"/>
        <dbReference type="ChEBI" id="CHEBI:57720"/>
        <dbReference type="EC" id="2.4.2.1"/>
    </reaction>
</comment>
<comment type="function">
    <text evidence="3">Catalyzes the phosphorolysis of diverse nucleosides, yielding D-ribose 1-phosphate and the respective free bases. Can use uridine, adenosine, guanosine, cytidine, thymidine, inosine and xanthosine as substrates. Also catalyzes the reverse reactions.</text>
</comment>
<name>A0ABX7UUR7_9GAMM</name>
<gene>
    <name evidence="3 4" type="primary">ppnP</name>
    <name evidence="4" type="ORF">HC231_17665</name>
</gene>
<dbReference type="InterPro" id="IPR011051">
    <property type="entry name" value="RmlC_Cupin_sf"/>
</dbReference>
<protein>
    <recommendedName>
        <fullName evidence="3">Pyrimidine/purine nucleoside phosphorylase</fullName>
        <ecNumber evidence="3">2.4.2.1</ecNumber>
        <ecNumber evidence="3">2.4.2.2</ecNumber>
    </recommendedName>
    <alternativeName>
        <fullName evidence="3">Adenosine phosphorylase</fullName>
    </alternativeName>
    <alternativeName>
        <fullName evidence="3">Cytidine phosphorylase</fullName>
    </alternativeName>
    <alternativeName>
        <fullName evidence="3">Guanosine phosphorylase</fullName>
    </alternativeName>
    <alternativeName>
        <fullName evidence="3">Inosine phosphorylase</fullName>
    </alternativeName>
    <alternativeName>
        <fullName evidence="3">Thymidine phosphorylase</fullName>
    </alternativeName>
    <alternativeName>
        <fullName evidence="3">Uridine phosphorylase</fullName>
    </alternativeName>
    <alternativeName>
        <fullName evidence="3">Xanthosine phosphorylase</fullName>
    </alternativeName>
</protein>